<evidence type="ECO:0000313" key="3">
    <source>
        <dbReference type="EMBL" id="QJA90938.1"/>
    </source>
</evidence>
<evidence type="ECO:0000313" key="4">
    <source>
        <dbReference type="EMBL" id="QJI02631.1"/>
    </source>
</evidence>
<evidence type="ECO:0000313" key="1">
    <source>
        <dbReference type="EMBL" id="QJA54884.1"/>
    </source>
</evidence>
<reference evidence="1" key="1">
    <citation type="submission" date="2020-03" db="EMBL/GenBank/DDBJ databases">
        <title>The deep terrestrial virosphere.</title>
        <authorList>
            <person name="Holmfeldt K."/>
            <person name="Nilsson E."/>
            <person name="Simone D."/>
            <person name="Lopez-Fernandez M."/>
            <person name="Wu X."/>
            <person name="de Brujin I."/>
            <person name="Lundin D."/>
            <person name="Andersson A."/>
            <person name="Bertilsson S."/>
            <person name="Dopson M."/>
        </authorList>
    </citation>
    <scope>NUCLEOTIDE SEQUENCE</scope>
    <source>
        <strain evidence="2">MM415A03156</strain>
        <strain evidence="3">MM415B03512</strain>
        <strain evidence="1">TM448A06110</strain>
        <strain evidence="4">TM448B03474</strain>
    </source>
</reference>
<dbReference type="EMBL" id="MT141877">
    <property type="protein sequence ID" value="QJA71500.1"/>
    <property type="molecule type" value="Genomic_DNA"/>
</dbReference>
<dbReference type="AlphaFoldDB" id="A0A6H2A4Z8"/>
<accession>A0A6H2A4Z8</accession>
<proteinExistence type="predicted"/>
<dbReference type="EMBL" id="MT142949">
    <property type="protein sequence ID" value="QJA90938.1"/>
    <property type="molecule type" value="Genomic_DNA"/>
</dbReference>
<dbReference type="EMBL" id="MT145017">
    <property type="protein sequence ID" value="QJI02631.1"/>
    <property type="molecule type" value="Genomic_DNA"/>
</dbReference>
<name>A0A6H2A4Z8_9ZZZZ</name>
<protein>
    <submittedName>
        <fullName evidence="1">Uncharacterized protein</fullName>
    </submittedName>
</protein>
<evidence type="ECO:0000313" key="2">
    <source>
        <dbReference type="EMBL" id="QJA71500.1"/>
    </source>
</evidence>
<organism evidence="1">
    <name type="scientific">viral metagenome</name>
    <dbReference type="NCBI Taxonomy" id="1070528"/>
    <lineage>
        <taxon>unclassified sequences</taxon>
        <taxon>metagenomes</taxon>
        <taxon>organismal metagenomes</taxon>
    </lineage>
</organism>
<gene>
    <name evidence="2" type="ORF">MM415A03156_0015</name>
    <name evidence="3" type="ORF">MM415B03512_0013</name>
    <name evidence="1" type="ORF">TM448A06110_0004</name>
    <name evidence="4" type="ORF">TM448B03474_0014</name>
</gene>
<dbReference type="EMBL" id="MT144547">
    <property type="protein sequence ID" value="QJA54884.1"/>
    <property type="molecule type" value="Genomic_DNA"/>
</dbReference>
<sequence>MEIPKWYSADVMYQLPIHRHVPFRMTKVAAEWLANEFQLAFEKGWEKAITSQQSTKPDCEKTGDK</sequence>